<feature type="transmembrane region" description="Helical" evidence="1">
    <location>
        <begin position="114"/>
        <end position="137"/>
    </location>
</feature>
<reference evidence="2 3" key="1">
    <citation type="submission" date="2009-01" db="EMBL/GenBank/DDBJ databases">
        <authorList>
            <person name="Qin X."/>
            <person name="Bachman B."/>
            <person name="Battles P."/>
            <person name="Bell A."/>
            <person name="Bess C."/>
            <person name="Bickham C."/>
            <person name="Chaboub L."/>
            <person name="Chen D."/>
            <person name="Coyle M."/>
            <person name="Deiros D.R."/>
            <person name="Dinh H."/>
            <person name="Forbes L."/>
            <person name="Fowler G."/>
            <person name="Francisco L."/>
            <person name="Fu Q."/>
            <person name="Gubbala S."/>
            <person name="Hale W."/>
            <person name="Han Y."/>
            <person name="Hemphill L."/>
            <person name="Highlander S.K."/>
            <person name="Hirani K."/>
            <person name="Hogues M."/>
            <person name="Jackson L."/>
            <person name="Jakkamsetti A."/>
            <person name="Javaid M."/>
            <person name="Jiang H."/>
            <person name="Korchina V."/>
            <person name="Kovar C."/>
            <person name="Lara F."/>
            <person name="Lee S."/>
            <person name="Mata R."/>
            <person name="Mathew T."/>
            <person name="Moen C."/>
            <person name="Morales K."/>
            <person name="Munidasa M."/>
            <person name="Nazareth L."/>
            <person name="Ngo R."/>
            <person name="Nguyen L."/>
            <person name="Okwuonu G."/>
            <person name="Ongeri F."/>
            <person name="Patil S."/>
            <person name="Petrosino J."/>
            <person name="Pham C."/>
            <person name="Pham P."/>
            <person name="Pu L.-L."/>
            <person name="Puazo M."/>
            <person name="Raj R."/>
            <person name="Reid J."/>
            <person name="Rouhana J."/>
            <person name="Saada N."/>
            <person name="Shang Y."/>
            <person name="Simmons D."/>
            <person name="Thornton R."/>
            <person name="Warren J."/>
            <person name="Weissenberger G."/>
            <person name="Zhang J."/>
            <person name="Zhang L."/>
            <person name="Zhou C."/>
            <person name="Zhu D."/>
            <person name="Muzny D."/>
            <person name="Worley K."/>
            <person name="Gibbs R."/>
        </authorList>
    </citation>
    <scope>NUCLEOTIDE SEQUENCE [LARGE SCALE GENOMIC DNA]</scope>
    <source>
        <strain evidence="2 3">ATCC 35098</strain>
    </source>
</reference>
<name>C2CIU1_9FIRM</name>
<evidence type="ECO:0000313" key="3">
    <source>
        <dbReference type="Proteomes" id="UP000003744"/>
    </source>
</evidence>
<feature type="transmembrane region" description="Helical" evidence="1">
    <location>
        <begin position="12"/>
        <end position="30"/>
    </location>
</feature>
<feature type="transmembrane region" description="Helical" evidence="1">
    <location>
        <begin position="77"/>
        <end position="102"/>
    </location>
</feature>
<proteinExistence type="predicted"/>
<dbReference type="HOGENOM" id="CLU_1842350_0_0_9"/>
<dbReference type="AlphaFoldDB" id="C2CIU1"/>
<comment type="caution">
    <text evidence="2">The sequence shown here is derived from an EMBL/GenBank/DDBJ whole genome shotgun (WGS) entry which is preliminary data.</text>
</comment>
<keyword evidence="1" id="KW-0812">Transmembrane</keyword>
<keyword evidence="1" id="KW-0472">Membrane</keyword>
<gene>
    <name evidence="2" type="ORF">HMPREF0077_1401</name>
</gene>
<feature type="transmembrane region" description="Helical" evidence="1">
    <location>
        <begin position="36"/>
        <end position="65"/>
    </location>
</feature>
<protein>
    <submittedName>
        <fullName evidence="2">Uncharacterized protein</fullName>
    </submittedName>
</protein>
<evidence type="ECO:0000313" key="2">
    <source>
        <dbReference type="EMBL" id="EEI82524.1"/>
    </source>
</evidence>
<dbReference type="eggNOG" id="ENOG50302FK">
    <property type="taxonomic scope" value="Bacteria"/>
</dbReference>
<keyword evidence="1" id="KW-1133">Transmembrane helix</keyword>
<evidence type="ECO:0000256" key="1">
    <source>
        <dbReference type="SAM" id="Phobius"/>
    </source>
</evidence>
<dbReference type="PROSITE" id="PS51257">
    <property type="entry name" value="PROKAR_LIPOPROTEIN"/>
    <property type="match status" value="1"/>
</dbReference>
<dbReference type="EMBL" id="ACGC01000072">
    <property type="protein sequence ID" value="EEI82524.1"/>
    <property type="molecule type" value="Genomic_DNA"/>
</dbReference>
<organism evidence="2 3">
    <name type="scientific">Anaerococcus tetradius ATCC 35098</name>
    <dbReference type="NCBI Taxonomy" id="525255"/>
    <lineage>
        <taxon>Bacteria</taxon>
        <taxon>Bacillati</taxon>
        <taxon>Bacillota</taxon>
        <taxon>Tissierellia</taxon>
        <taxon>Tissierellales</taxon>
        <taxon>Peptoniphilaceae</taxon>
        <taxon>Anaerococcus</taxon>
    </lineage>
</organism>
<dbReference type="Proteomes" id="UP000003744">
    <property type="component" value="Unassembled WGS sequence"/>
</dbReference>
<accession>C2CIU1</accession>
<sequence length="146" mass="16584">MKSDVRVMKYKRYIFPILMGSTMSCIMSQMNTGKIVFPSILLMMLLQSIVASIASLIFPAGLIGAKVTEKLYTGKSYIVFLVLSSIIPAIYFTTIMSVSGLLRMNGYDENFWKIYFSSFPINVVLGYFSSIFWNVILDKVLRRKEA</sequence>